<dbReference type="InterPro" id="IPR036188">
    <property type="entry name" value="FAD/NAD-bd_sf"/>
</dbReference>
<sequence length="388" mass="40709">MSPSRTAVVVGGGPAGRGLAHRLRERGVSTTLVDPHPDRTWRATYAAWTDELPNWLSDNAFASQMDTVAVSARTRREIARGYTVLDNAALAAELDLGGVALVTSTATSVSPRQVVCADGSVLHAEQIIDCRGALPHDAPYQTAFGIVVDARDAEPILDGAGALLMEWTGPRQLGAAGSPLPSFLYAVPLGDGTVLLEETCLAGHPALPLAELHHRLLVRLGDHYPSVLRTESVNFPLVGASTTPWKDPVFRFGAAGGLKNPTTGYSVAASLACADLVAAAIAEGADPVAALWPTSARLVHDLRLRGLSALLGLSVDETLDFFEAFFTMPISAQRSYLSGRDDLAGTLEAMGRVISKVGMRTRLKVGRGAVAGHGWVDVAAEQVTAGPA</sequence>
<dbReference type="eggNOG" id="COG0654">
    <property type="taxonomic scope" value="Bacteria"/>
</dbReference>
<dbReference type="PANTHER" id="PTHR39757">
    <property type="match status" value="1"/>
</dbReference>
<dbReference type="Proteomes" id="UP000010988">
    <property type="component" value="Unassembled WGS sequence"/>
</dbReference>
<dbReference type="PANTHER" id="PTHR39757:SF5">
    <property type="entry name" value="OS02G0190600 PROTEIN"/>
    <property type="match status" value="1"/>
</dbReference>
<dbReference type="EMBL" id="BANR01000005">
    <property type="protein sequence ID" value="GAC48368.1"/>
    <property type="molecule type" value="Genomic_DNA"/>
</dbReference>
<dbReference type="STRING" id="1220583.GOACH_05_02370"/>
<dbReference type="AlphaFoldDB" id="L7KKX5"/>
<organism evidence="1 2">
    <name type="scientific">Gordonia aichiensis NBRC 108223</name>
    <dbReference type="NCBI Taxonomy" id="1220583"/>
    <lineage>
        <taxon>Bacteria</taxon>
        <taxon>Bacillati</taxon>
        <taxon>Actinomycetota</taxon>
        <taxon>Actinomycetes</taxon>
        <taxon>Mycobacteriales</taxon>
        <taxon>Gordoniaceae</taxon>
        <taxon>Gordonia</taxon>
    </lineage>
</organism>
<name>L7KKX5_9ACTN</name>
<dbReference type="Gene3D" id="3.50.50.60">
    <property type="entry name" value="FAD/NAD(P)-binding domain"/>
    <property type="match status" value="1"/>
</dbReference>
<dbReference type="SUPFAM" id="SSF51905">
    <property type="entry name" value="FAD/NAD(P)-binding domain"/>
    <property type="match status" value="1"/>
</dbReference>
<reference evidence="1 2" key="1">
    <citation type="submission" date="2012-12" db="EMBL/GenBank/DDBJ databases">
        <title>Whole genome shotgun sequence of Gordonia aichiensis NBRC 108223.</title>
        <authorList>
            <person name="Isaki-Nakamura S."/>
            <person name="Hosoyama A."/>
            <person name="Tsuchikane K."/>
            <person name="Ando Y."/>
            <person name="Baba S."/>
            <person name="Ohji S."/>
            <person name="Hamada M."/>
            <person name="Tamura T."/>
            <person name="Yamazoe A."/>
            <person name="Yamazaki S."/>
            <person name="Fujita N."/>
        </authorList>
    </citation>
    <scope>NUCLEOTIDE SEQUENCE [LARGE SCALE GENOMIC DNA]</scope>
    <source>
        <strain evidence="1 2">NBRC 108223</strain>
    </source>
</reference>
<dbReference type="RefSeq" id="WP_005173395.1">
    <property type="nucleotide sequence ID" value="NZ_BANR01000005.1"/>
</dbReference>
<comment type="caution">
    <text evidence="1">The sequence shown here is derived from an EMBL/GenBank/DDBJ whole genome shotgun (WGS) entry which is preliminary data.</text>
</comment>
<evidence type="ECO:0000313" key="1">
    <source>
        <dbReference type="EMBL" id="GAC48368.1"/>
    </source>
</evidence>
<evidence type="ECO:0000313" key="2">
    <source>
        <dbReference type="Proteomes" id="UP000010988"/>
    </source>
</evidence>
<accession>L7KKX5</accession>
<gene>
    <name evidence="1" type="primary">crtL</name>
    <name evidence="1" type="ORF">GOACH_05_02370</name>
</gene>
<proteinExistence type="predicted"/>
<keyword evidence="2" id="KW-1185">Reference proteome</keyword>
<dbReference type="Pfam" id="PF05834">
    <property type="entry name" value="Lycopene_cycl"/>
    <property type="match status" value="1"/>
</dbReference>
<protein>
    <submittedName>
        <fullName evidence="1">Lycopene beta-cyclase</fullName>
    </submittedName>
</protein>
<dbReference type="OrthoDB" id="537501at2"/>